<dbReference type="GO" id="GO:1990281">
    <property type="term" value="C:efflux pump complex"/>
    <property type="evidence" value="ECO:0007669"/>
    <property type="project" value="TreeGrafter"/>
</dbReference>
<dbReference type="PANTHER" id="PTHR30469">
    <property type="entry name" value="MULTIDRUG RESISTANCE PROTEIN MDTA"/>
    <property type="match status" value="1"/>
</dbReference>
<dbReference type="InterPro" id="IPR058647">
    <property type="entry name" value="BSH_CzcB-like"/>
</dbReference>
<dbReference type="Proteomes" id="UP000241507">
    <property type="component" value="Chromosome"/>
</dbReference>
<keyword evidence="2" id="KW-0732">Signal</keyword>
<evidence type="ECO:0000256" key="2">
    <source>
        <dbReference type="SAM" id="SignalP"/>
    </source>
</evidence>
<protein>
    <submittedName>
        <fullName evidence="5">Uncharacterized protein</fullName>
    </submittedName>
</protein>
<dbReference type="KEGG" id="grs:C7S20_07175"/>
<dbReference type="GO" id="GO:0015562">
    <property type="term" value="F:efflux transmembrane transporter activity"/>
    <property type="evidence" value="ECO:0007669"/>
    <property type="project" value="TreeGrafter"/>
</dbReference>
<evidence type="ECO:0000259" key="3">
    <source>
        <dbReference type="Pfam" id="PF25954"/>
    </source>
</evidence>
<dbReference type="Pfam" id="PF25954">
    <property type="entry name" value="Beta-barrel_RND_2"/>
    <property type="match status" value="1"/>
</dbReference>
<dbReference type="AlphaFoldDB" id="A0A2R3Z467"/>
<proteinExistence type="inferred from homology"/>
<gene>
    <name evidence="5" type="ORF">C7S20_07175</name>
</gene>
<dbReference type="PROSITE" id="PS51257">
    <property type="entry name" value="PROKAR_LIPOPROTEIN"/>
    <property type="match status" value="1"/>
</dbReference>
<accession>A0A2R3Z467</accession>
<feature type="signal peptide" evidence="2">
    <location>
        <begin position="1"/>
        <end position="22"/>
    </location>
</feature>
<dbReference type="OrthoDB" id="9806939at2"/>
<feature type="chain" id="PRO_5015326217" evidence="2">
    <location>
        <begin position="23"/>
        <end position="366"/>
    </location>
</feature>
<evidence type="ECO:0000313" key="5">
    <source>
        <dbReference type="EMBL" id="AVR45067.1"/>
    </source>
</evidence>
<reference evidence="6" key="1">
    <citation type="submission" date="2018-03" db="EMBL/GenBank/DDBJ databases">
        <title>Gramella fulva sp. nov., isolated from a dry surface of tidal flat.</title>
        <authorList>
            <person name="Hwang S.H."/>
            <person name="Hwang W.M."/>
            <person name="Kang K."/>
            <person name="Ahn T.-Y."/>
        </authorList>
    </citation>
    <scope>NUCLEOTIDE SEQUENCE [LARGE SCALE GENOMIC DNA]</scope>
    <source>
        <strain evidence="6">SH35</strain>
    </source>
</reference>
<dbReference type="Gene3D" id="2.40.420.20">
    <property type="match status" value="1"/>
</dbReference>
<comment type="similarity">
    <text evidence="1">Belongs to the membrane fusion protein (MFP) (TC 8.A.1) family.</text>
</comment>
<dbReference type="Gene3D" id="2.40.30.170">
    <property type="match status" value="1"/>
</dbReference>
<keyword evidence="6" id="KW-1185">Reference proteome</keyword>
<evidence type="ECO:0000256" key="1">
    <source>
        <dbReference type="ARBA" id="ARBA00009477"/>
    </source>
</evidence>
<dbReference type="SUPFAM" id="SSF111369">
    <property type="entry name" value="HlyD-like secretion proteins"/>
    <property type="match status" value="1"/>
</dbReference>
<dbReference type="Gene3D" id="2.40.50.100">
    <property type="match status" value="1"/>
</dbReference>
<dbReference type="InterPro" id="IPR006143">
    <property type="entry name" value="RND_pump_MFP"/>
</dbReference>
<organism evidence="5 6">
    <name type="scientific">Christiangramia fulva</name>
    <dbReference type="NCBI Taxonomy" id="2126553"/>
    <lineage>
        <taxon>Bacteria</taxon>
        <taxon>Pseudomonadati</taxon>
        <taxon>Bacteroidota</taxon>
        <taxon>Flavobacteriia</taxon>
        <taxon>Flavobacteriales</taxon>
        <taxon>Flavobacteriaceae</taxon>
        <taxon>Christiangramia</taxon>
    </lineage>
</organism>
<name>A0A2R3Z467_9FLAO</name>
<dbReference type="NCBIfam" id="TIGR01730">
    <property type="entry name" value="RND_mfp"/>
    <property type="match status" value="1"/>
</dbReference>
<dbReference type="PANTHER" id="PTHR30469:SF15">
    <property type="entry name" value="HLYD FAMILY OF SECRETION PROTEINS"/>
    <property type="match status" value="1"/>
</dbReference>
<dbReference type="FunFam" id="2.40.30.170:FF:000010">
    <property type="entry name" value="Efflux RND transporter periplasmic adaptor subunit"/>
    <property type="match status" value="1"/>
</dbReference>
<evidence type="ECO:0000259" key="4">
    <source>
        <dbReference type="Pfam" id="PF25973"/>
    </source>
</evidence>
<feature type="domain" description="CzcB-like barrel-sandwich hybrid" evidence="4">
    <location>
        <begin position="76"/>
        <end position="189"/>
    </location>
</feature>
<feature type="domain" description="CusB-like beta-barrel" evidence="3">
    <location>
        <begin position="210"/>
        <end position="282"/>
    </location>
</feature>
<dbReference type="EMBL" id="CP028136">
    <property type="protein sequence ID" value="AVR45067.1"/>
    <property type="molecule type" value="Genomic_DNA"/>
</dbReference>
<evidence type="ECO:0000313" key="6">
    <source>
        <dbReference type="Proteomes" id="UP000241507"/>
    </source>
</evidence>
<dbReference type="Pfam" id="PF25973">
    <property type="entry name" value="BSH_CzcB"/>
    <property type="match status" value="1"/>
</dbReference>
<dbReference type="RefSeq" id="WP_107011845.1">
    <property type="nucleotide sequence ID" value="NZ_CP028136.1"/>
</dbReference>
<dbReference type="InterPro" id="IPR058792">
    <property type="entry name" value="Beta-barrel_RND_2"/>
</dbReference>
<sequence>MMKIFNKIIFVLLCLLSIACNNQEQKDADQAKTDNSINSKIEKVEVVSPEKREFVKKINIVGEARPNQVVSLRAMENGAITRIYKDIGDRVKEGEVLAKLENPAISRNYHVLEAELEATKSNFERLNEIYEKTPALTSLSQVEAARADYKSTLAQYNASKKQLGFLIIKSPFDGVVTKRNVDKGATVQSGISNPNSTILFEIMDVETIRVTVPLPESDYRFVKPGTPVTVEFPELPGKKYNAEVSRISGAMDSGSKAANLEIDIDNKDLSISPGMYAEVTFNIKSREEALSLPNTALAIKEGKKMIYKVNPENLVELEEINVGIQGKNYFEVLNPDLEESAKVIIRGRNQVNAGMKVEPIKSGKNE</sequence>